<dbReference type="EMBL" id="CP023004">
    <property type="protein sequence ID" value="AWI08750.1"/>
    <property type="molecule type" value="Genomic_DNA"/>
</dbReference>
<dbReference type="InterPro" id="IPR007110">
    <property type="entry name" value="Ig-like_dom"/>
</dbReference>
<reference evidence="6 7" key="1">
    <citation type="journal article" date="2018" name="Syst. Appl. Microbiol.">
        <title>Ereboglobus luteus gen. nov. sp. nov. from cockroach guts, and new insights into the oxygen relationship of the genera Opitutus and Didymococcus (Verrucomicrobia: Opitutaceae).</title>
        <authorList>
            <person name="Tegtmeier D."/>
            <person name="Belitz A."/>
            <person name="Radek R."/>
            <person name="Heimerl T."/>
            <person name="Brune A."/>
        </authorList>
    </citation>
    <scope>NUCLEOTIDE SEQUENCE [LARGE SCALE GENOMIC DNA]</scope>
    <source>
        <strain evidence="6 7">Ho45</strain>
    </source>
</reference>
<gene>
    <name evidence="6" type="ORF">CKA38_05320</name>
</gene>
<dbReference type="PANTHER" id="PTHR13833">
    <property type="match status" value="1"/>
</dbReference>
<keyword evidence="4" id="KW-0732">Signal</keyword>
<keyword evidence="7" id="KW-1185">Reference proteome</keyword>
<accession>A0A2U8E1R3</accession>
<feature type="signal peptide" evidence="4">
    <location>
        <begin position="1"/>
        <end position="35"/>
    </location>
</feature>
<dbReference type="Proteomes" id="UP000244896">
    <property type="component" value="Chromosome"/>
</dbReference>
<feature type="chain" id="PRO_5016047184" description="Ig-like domain-containing protein" evidence="4">
    <location>
        <begin position="36"/>
        <end position="1729"/>
    </location>
</feature>
<keyword evidence="1" id="KW-0677">Repeat</keyword>
<dbReference type="PANTHER" id="PTHR13833:SF71">
    <property type="entry name" value="NHL DOMAIN-CONTAINING PROTEIN"/>
    <property type="match status" value="1"/>
</dbReference>
<name>A0A2U8E1R3_9BACT</name>
<evidence type="ECO:0000256" key="4">
    <source>
        <dbReference type="SAM" id="SignalP"/>
    </source>
</evidence>
<dbReference type="PROSITE" id="PS51125">
    <property type="entry name" value="NHL"/>
    <property type="match status" value="1"/>
</dbReference>
<dbReference type="Pfam" id="PF07679">
    <property type="entry name" value="I-set"/>
    <property type="match status" value="1"/>
</dbReference>
<dbReference type="KEGG" id="elut:CKA38_05320"/>
<dbReference type="Gene3D" id="2.120.10.30">
    <property type="entry name" value="TolB, C-terminal domain"/>
    <property type="match status" value="4"/>
</dbReference>
<feature type="region of interest" description="Disordered" evidence="3">
    <location>
        <begin position="1010"/>
        <end position="1038"/>
    </location>
</feature>
<dbReference type="InterPro" id="IPR013098">
    <property type="entry name" value="Ig_I-set"/>
</dbReference>
<sequence length="1729" mass="179065">MEAQPHMKTPTNKTFTTGIRLFAAAMLIAVSGLNAADPEPSIFVTLTNDVGTTIDNSPVPVGQAAIGNGWDYSAAAPVSGTIWNKIAKPATTPTAGGPYTETAPFVINTLNDFQMYDSEGSITSVRLKGVVLGTITSGRSDPRLYNVGGATAKELLNDTWGMYTGDTEAYMLFTFTGLAANTDYILYLYSNVADANQGGKWILHPDNFPAVTTSTFYYPTLPERQTNYVDLSGHTGVVTLFTTGTDGKNRLTPDATINTAAASGDNTLWGTLHAKSTSAGKISFRTATSALGGRRWYTGFQLTPYPEPTIIEQPESEVVGVLDEITEITAIVRDMPYINDIDQNPLTCAWQLSKDDGATWTDIPNPDPSGAYVVSTITESGDVGCVLQIASTKDSDAGIYRLSVTNVAGKTIYSNNAALSVIDEPAPFNFTQQPSPLVAVAGNNVRLSAAVTGTPPFQFVWQKSDTADFTTFQNVQTSVRGPATDNALDFPSIQKSATGHYRVMVTDVRRRASSAIHSDVVYVYVEYAAPVITPPGPQTVVPGNTISLYGGATTDPGAPIHAYQWQVSHDGGVTWTNITDDGTYFGANTSVLTIANAGEAQAGLYRLAADNSITTPHGPEGGITNGDAISLRVGPALVPHPSSVAADRAGNLYVTDDTTNTLYRFTLASGTAVLFAGQSGVAGSADGFYDQATFNGPGGAVAGAANTVFLADTLNHTIRYAQSNGDVRTIAGSPSSSDNVDATGAAAAFTAPVSVSYDAAGNLYVADKVAHTIRRITPVNYDVTTLAGSAGNPGADDGATTDNSLNTIARFTSPGAVAVSPVNLGFSGTTKTITIETPTTNATTLYVADTGNNTIRKIALGWYLDRDPITNVQTRTRISKSDVTTIAGLYGVSGADNGSGADARFNQPSGIAVDRLGAIYVADTGNHVIRKISFVASNTVSVLTIAGTPGVAGYQDGPSDEPHGGINLFNRPTSVSVDDDLNVYVADTGNAAVRMISGVDGSVSTLVFAQGPTPEPSGTSGSGTNGNTDPIDMPPAGHGDGGGAPSLWYLLGLALLGLGRVRTGSLRKHFMKFTSIFCIIGVAAALAFAPSAQAEDAPAVFLKLTRQNESAGAAPTAATTEAIAAPGSGWGYSAAAPYPGTTWNFIKRPADADSRDFTTAIGVYTLNTVNNLALTAPDGTASGVSVTAKLDVTEAQGQRAEPGYGSVTADTVLGPVALMNNNGNWRIYYGSNNTIWEFTGLPADAHYLAYCYAATHTAGQGARFILPADYNPVTTGSVWLETHGGDGTNANVFARVDDIISPRDPAPLAVSSNTAPNINTVWGFFHAKVDAAGKLVLQTAKNAQNGQYPTGFQLIPYPKATITTDLPATTVATLNNSVSFTIVATGFDTDDVLTYQWRKDGVDIPGATGATHTITSAQTSDEGDYDVVVTNYGGDTASTATALTVTTSAIAPSITVQPLPQTALTNGSVSFTVAANGTSPLTYIWQKSVTGAAGAFVDIAGAPNAATLTLADITTADAGHYRVTITNGTAPDAVSTAVPLVVAPVVTTQPVGQITTVGAVTSLSAVFDVGAGAPEATTYAWTFNDAALADGNGVTGAATDTLQFAAFAATNSGYYALTATNSAGSKTTSTVYIGTASSQAVTFAPADQSTGISIDQQLRIVFPSAPRLVAAANSPSTTPRTIPSSPQSTSRNSRPTPHGTWLSPPAPGARCRARNIFINRSRSSATKPG</sequence>
<dbReference type="SUPFAM" id="SSF48726">
    <property type="entry name" value="Immunoglobulin"/>
    <property type="match status" value="5"/>
</dbReference>
<evidence type="ECO:0000259" key="5">
    <source>
        <dbReference type="PROSITE" id="PS50835"/>
    </source>
</evidence>
<dbReference type="InterPro" id="IPR036179">
    <property type="entry name" value="Ig-like_dom_sf"/>
</dbReference>
<evidence type="ECO:0000256" key="2">
    <source>
        <dbReference type="PROSITE-ProRule" id="PRU00504"/>
    </source>
</evidence>
<dbReference type="InterPro" id="IPR001258">
    <property type="entry name" value="NHL_repeat"/>
</dbReference>
<evidence type="ECO:0000313" key="7">
    <source>
        <dbReference type="Proteomes" id="UP000244896"/>
    </source>
</evidence>
<dbReference type="OrthoDB" id="196222at2"/>
<dbReference type="Gene3D" id="2.60.40.10">
    <property type="entry name" value="Immunoglobulins"/>
    <property type="match status" value="5"/>
</dbReference>
<proteinExistence type="predicted"/>
<dbReference type="PROSITE" id="PS50835">
    <property type="entry name" value="IG_LIKE"/>
    <property type="match status" value="2"/>
</dbReference>
<organism evidence="6 7">
    <name type="scientific">Ereboglobus luteus</name>
    <dbReference type="NCBI Taxonomy" id="1796921"/>
    <lineage>
        <taxon>Bacteria</taxon>
        <taxon>Pseudomonadati</taxon>
        <taxon>Verrucomicrobiota</taxon>
        <taxon>Opitutia</taxon>
        <taxon>Opitutales</taxon>
        <taxon>Opitutaceae</taxon>
        <taxon>Ereboglobus</taxon>
    </lineage>
</organism>
<dbReference type="SUPFAM" id="SSF63825">
    <property type="entry name" value="YWTD domain"/>
    <property type="match status" value="1"/>
</dbReference>
<evidence type="ECO:0000313" key="6">
    <source>
        <dbReference type="EMBL" id="AWI08750.1"/>
    </source>
</evidence>
<dbReference type="SMART" id="SM00409">
    <property type="entry name" value="IG"/>
    <property type="match status" value="5"/>
</dbReference>
<feature type="region of interest" description="Disordered" evidence="3">
    <location>
        <begin position="1671"/>
        <end position="1709"/>
    </location>
</feature>
<feature type="compositionally biased region" description="Low complexity" evidence="3">
    <location>
        <begin position="1674"/>
        <end position="1690"/>
    </location>
</feature>
<evidence type="ECO:0000256" key="1">
    <source>
        <dbReference type="ARBA" id="ARBA00022737"/>
    </source>
</evidence>
<dbReference type="InterPro" id="IPR013783">
    <property type="entry name" value="Ig-like_fold"/>
</dbReference>
<dbReference type="InterPro" id="IPR003599">
    <property type="entry name" value="Ig_sub"/>
</dbReference>
<dbReference type="InterPro" id="IPR011042">
    <property type="entry name" value="6-blade_b-propeller_TolB-like"/>
</dbReference>
<dbReference type="Pfam" id="PF01436">
    <property type="entry name" value="NHL"/>
    <property type="match status" value="2"/>
</dbReference>
<feature type="domain" description="Ig-like" evidence="5">
    <location>
        <begin position="1358"/>
        <end position="1446"/>
    </location>
</feature>
<feature type="domain" description="Ig-like" evidence="5">
    <location>
        <begin position="1452"/>
        <end position="1535"/>
    </location>
</feature>
<evidence type="ECO:0000256" key="3">
    <source>
        <dbReference type="SAM" id="MobiDB-lite"/>
    </source>
</evidence>
<feature type="repeat" description="NHL" evidence="2">
    <location>
        <begin position="900"/>
        <end position="935"/>
    </location>
</feature>
<protein>
    <recommendedName>
        <fullName evidence="5">Ig-like domain-containing protein</fullName>
    </recommendedName>
</protein>